<dbReference type="InterPro" id="IPR036968">
    <property type="entry name" value="Enolpyruvate_Tfrase_sf"/>
</dbReference>
<evidence type="ECO:0000256" key="6">
    <source>
        <dbReference type="ARBA" id="ARBA00044633"/>
    </source>
</evidence>
<dbReference type="EMBL" id="WJQS01000001">
    <property type="protein sequence ID" value="MRI84467.1"/>
    <property type="molecule type" value="Genomic_DNA"/>
</dbReference>
<comment type="subunit">
    <text evidence="7">Monomer.</text>
</comment>
<keyword evidence="7" id="KW-0963">Cytoplasm</keyword>
<dbReference type="InterPro" id="IPR006264">
    <property type="entry name" value="EPSP_synthase"/>
</dbReference>
<feature type="binding site" evidence="7">
    <location>
        <position position="124"/>
    </location>
    <ligand>
        <name>phosphoenolpyruvate</name>
        <dbReference type="ChEBI" id="CHEBI:58702"/>
    </ligand>
</feature>
<dbReference type="EC" id="2.5.1.19" evidence="7"/>
<feature type="binding site" evidence="7">
    <location>
        <position position="168"/>
    </location>
    <ligand>
        <name>3-phosphoshikimate</name>
        <dbReference type="ChEBI" id="CHEBI:145989"/>
    </ligand>
</feature>
<feature type="binding site" evidence="7">
    <location>
        <position position="347"/>
    </location>
    <ligand>
        <name>phosphoenolpyruvate</name>
        <dbReference type="ChEBI" id="CHEBI:58702"/>
    </ligand>
</feature>
<feature type="binding site" evidence="7">
    <location>
        <position position="170"/>
    </location>
    <ligand>
        <name>phosphoenolpyruvate</name>
        <dbReference type="ChEBI" id="CHEBI:58702"/>
    </ligand>
</feature>
<evidence type="ECO:0000256" key="4">
    <source>
        <dbReference type="ARBA" id="ARBA00022679"/>
    </source>
</evidence>
<comment type="pathway">
    <text evidence="1 7">Metabolic intermediate biosynthesis; chorismate biosynthesis; chorismate from D-erythrose 4-phosphate and phosphoenolpyruvate: step 6/7.</text>
</comment>
<dbReference type="PIRSF" id="PIRSF000505">
    <property type="entry name" value="EPSPS"/>
    <property type="match status" value="1"/>
</dbReference>
<evidence type="ECO:0000313" key="10">
    <source>
        <dbReference type="Proteomes" id="UP000430975"/>
    </source>
</evidence>
<proteinExistence type="inferred from homology"/>
<dbReference type="GO" id="GO:0009423">
    <property type="term" value="P:chorismate biosynthetic process"/>
    <property type="evidence" value="ECO:0007669"/>
    <property type="project" value="UniProtKB-UniRule"/>
</dbReference>
<dbReference type="GO" id="GO:0008652">
    <property type="term" value="P:amino acid biosynthetic process"/>
    <property type="evidence" value="ECO:0007669"/>
    <property type="project" value="UniProtKB-KW"/>
</dbReference>
<comment type="caution">
    <text evidence="7">Lacks conserved residue(s) required for the propagation of feature annotation.</text>
</comment>
<dbReference type="InterPro" id="IPR001986">
    <property type="entry name" value="Enolpyruvate_Tfrase_dom"/>
</dbReference>
<dbReference type="SUPFAM" id="SSF55205">
    <property type="entry name" value="EPT/RTPC-like"/>
    <property type="match status" value="1"/>
</dbReference>
<dbReference type="UniPathway" id="UPA00053">
    <property type="reaction ID" value="UER00089"/>
</dbReference>
<feature type="binding site" evidence="7">
    <location>
        <position position="416"/>
    </location>
    <ligand>
        <name>phosphoenolpyruvate</name>
        <dbReference type="ChEBI" id="CHEBI:58702"/>
    </ligand>
</feature>
<evidence type="ECO:0000313" key="9">
    <source>
        <dbReference type="EMBL" id="MRI84467.1"/>
    </source>
</evidence>
<comment type="catalytic activity">
    <reaction evidence="6">
        <text>3-phosphoshikimate + phosphoenolpyruvate = 5-O-(1-carboxyvinyl)-3-phosphoshikimate + phosphate</text>
        <dbReference type="Rhea" id="RHEA:21256"/>
        <dbReference type="ChEBI" id="CHEBI:43474"/>
        <dbReference type="ChEBI" id="CHEBI:57701"/>
        <dbReference type="ChEBI" id="CHEBI:58702"/>
        <dbReference type="ChEBI" id="CHEBI:145989"/>
        <dbReference type="EC" id="2.5.1.19"/>
    </reaction>
    <physiologicalReaction direction="left-to-right" evidence="6">
        <dbReference type="Rhea" id="RHEA:21257"/>
    </physiologicalReaction>
</comment>
<keyword evidence="5 7" id="KW-0057">Aromatic amino acid biosynthesis</keyword>
<feature type="binding site" evidence="7">
    <location>
        <position position="316"/>
    </location>
    <ligand>
        <name>3-phosphoshikimate</name>
        <dbReference type="ChEBI" id="CHEBI:145989"/>
    </ligand>
</feature>
<dbReference type="PANTHER" id="PTHR21090">
    <property type="entry name" value="AROM/DEHYDROQUINATE SYNTHASE"/>
    <property type="match status" value="1"/>
</dbReference>
<name>A0A6I2G9K3_9LACT</name>
<keyword evidence="4 7" id="KW-0808">Transferase</keyword>
<evidence type="ECO:0000259" key="8">
    <source>
        <dbReference type="Pfam" id="PF00275"/>
    </source>
</evidence>
<dbReference type="Proteomes" id="UP000430975">
    <property type="component" value="Unassembled WGS sequence"/>
</dbReference>
<comment type="caution">
    <text evidence="9">The sequence shown here is derived from an EMBL/GenBank/DDBJ whole genome shotgun (WGS) entry which is preliminary data.</text>
</comment>
<feature type="binding site" evidence="7">
    <location>
        <position position="96"/>
    </location>
    <ligand>
        <name>phosphoenolpyruvate</name>
        <dbReference type="ChEBI" id="CHEBI:58702"/>
    </ligand>
</feature>
<keyword evidence="3 7" id="KW-0028">Amino-acid biosynthesis</keyword>
<dbReference type="PROSITE" id="PS00885">
    <property type="entry name" value="EPSP_SYNTHASE_2"/>
    <property type="match status" value="1"/>
</dbReference>
<reference evidence="9 10" key="1">
    <citation type="submission" date="2019-11" db="EMBL/GenBank/DDBJ databases">
        <title>Characterisation of Fundicoccus ignavus gen. nov. sp. nov., a novel genus of the family Aerococcaceae isolated from bulk tank milk.</title>
        <authorList>
            <person name="Siebert A."/>
            <person name="Huptas C."/>
            <person name="Wenning M."/>
            <person name="Scherer S."/>
            <person name="Doll E.V."/>
        </authorList>
    </citation>
    <scope>NUCLEOTIDE SEQUENCE [LARGE SCALE GENOMIC DNA]</scope>
    <source>
        <strain evidence="9 10">WS4759</strain>
    </source>
</reference>
<dbReference type="PANTHER" id="PTHR21090:SF5">
    <property type="entry name" value="PENTAFUNCTIONAL AROM POLYPEPTIDE"/>
    <property type="match status" value="1"/>
</dbReference>
<feature type="binding site" evidence="7">
    <location>
        <position position="22"/>
    </location>
    <ligand>
        <name>3-phosphoshikimate</name>
        <dbReference type="ChEBI" id="CHEBI:145989"/>
    </ligand>
</feature>
<dbReference type="HAMAP" id="MF_00210">
    <property type="entry name" value="EPSP_synth"/>
    <property type="match status" value="1"/>
</dbReference>
<dbReference type="AlphaFoldDB" id="A0A6I2G9K3"/>
<feature type="binding site" evidence="7">
    <location>
        <position position="21"/>
    </location>
    <ligand>
        <name>phosphoenolpyruvate</name>
        <dbReference type="ChEBI" id="CHEBI:58702"/>
    </ligand>
</feature>
<gene>
    <name evidence="7 9" type="primary">aroA</name>
    <name evidence="9" type="ORF">GIY09_00950</name>
</gene>
<feature type="binding site" evidence="7">
    <location>
        <position position="343"/>
    </location>
    <ligand>
        <name>3-phosphoshikimate</name>
        <dbReference type="ChEBI" id="CHEBI:145989"/>
    </ligand>
</feature>
<dbReference type="CDD" id="cd01556">
    <property type="entry name" value="EPSP_synthase"/>
    <property type="match status" value="1"/>
</dbReference>
<evidence type="ECO:0000256" key="7">
    <source>
        <dbReference type="HAMAP-Rule" id="MF_00210"/>
    </source>
</evidence>
<evidence type="ECO:0000256" key="3">
    <source>
        <dbReference type="ARBA" id="ARBA00022605"/>
    </source>
</evidence>
<feature type="binding site" evidence="7">
    <location>
        <position position="170"/>
    </location>
    <ligand>
        <name>3-phosphoshikimate</name>
        <dbReference type="ChEBI" id="CHEBI:145989"/>
    </ligand>
</feature>
<feature type="binding site" evidence="7">
    <location>
        <position position="390"/>
    </location>
    <ligand>
        <name>phosphoenolpyruvate</name>
        <dbReference type="ChEBI" id="CHEBI:58702"/>
    </ligand>
</feature>
<evidence type="ECO:0000256" key="1">
    <source>
        <dbReference type="ARBA" id="ARBA00004811"/>
    </source>
</evidence>
<protein>
    <recommendedName>
        <fullName evidence="7">3-phosphoshikimate 1-carboxyvinyltransferase</fullName>
        <ecNumber evidence="7">2.5.1.19</ecNumber>
    </recommendedName>
    <alternativeName>
        <fullName evidence="7">5-enolpyruvylshikimate-3-phosphate synthase</fullName>
        <shortName evidence="7">EPSP synthase</shortName>
        <shortName evidence="7">EPSPS</shortName>
    </alternativeName>
</protein>
<organism evidence="9 10">
    <name type="scientific">Fundicoccus ignavus</name>
    <dbReference type="NCBI Taxonomy" id="2664442"/>
    <lineage>
        <taxon>Bacteria</taxon>
        <taxon>Bacillati</taxon>
        <taxon>Bacillota</taxon>
        <taxon>Bacilli</taxon>
        <taxon>Lactobacillales</taxon>
        <taxon>Aerococcaceae</taxon>
        <taxon>Fundicoccus</taxon>
    </lineage>
</organism>
<accession>A0A6I2G9K3</accession>
<dbReference type="GO" id="GO:0009073">
    <property type="term" value="P:aromatic amino acid family biosynthetic process"/>
    <property type="evidence" value="ECO:0007669"/>
    <property type="project" value="UniProtKB-KW"/>
</dbReference>
<dbReference type="InterPro" id="IPR023193">
    <property type="entry name" value="EPSP_synthase_CS"/>
</dbReference>
<sequence length="439" mass="47604">MTDLLIKPAKLKGNIHITPSKSMAHRAVIAACLAVGESVIDNIELSDDIIATIDGMTAFGAKIQIEDAAGRKRLLIQGVKADAKHSDRVIDANESGSTLRFLIPIATLFAGETRFVGRGKLGSRPLDPFEEIFNAQGLKFEASATEQLDLTVEGPLRAGRYEMAGNISSQFITGLLYTLPLLAGESVIQITTELESIGYIELTLDVLKYFGIGITFNKAERQFIIPGQQVYQARNYTVEGDYSQAAFFLSAGALGNDVTVTGLQADSKQGDRGITTILEQLNAVVTTTDREVFARAASEGLSSGELTVIDGAQVPDIIPISALVACLSQGRTEIVNLSRLRIKESDRLEATKKELRKLGAKIEVVGDTLQIEGVPSLTGEAIVWSHKDHRMAMMLAIASTVVEQDIIIKDAEYVSKSYPTFWQEFESLGGQVSEWHLGE</sequence>
<feature type="binding site" evidence="7">
    <location>
        <position position="196"/>
    </location>
    <ligand>
        <name>3-phosphoshikimate</name>
        <dbReference type="ChEBI" id="CHEBI:145989"/>
    </ligand>
</feature>
<comment type="subcellular location">
    <subcellularLocation>
        <location evidence="7">Cytoplasm</location>
    </subcellularLocation>
</comment>
<feature type="binding site" evidence="7">
    <location>
        <position position="26"/>
    </location>
    <ligand>
        <name>3-phosphoshikimate</name>
        <dbReference type="ChEBI" id="CHEBI:145989"/>
    </ligand>
</feature>
<dbReference type="Pfam" id="PF00275">
    <property type="entry name" value="EPSP_synthase"/>
    <property type="match status" value="1"/>
</dbReference>
<dbReference type="Gene3D" id="3.65.10.10">
    <property type="entry name" value="Enolpyruvate transferase domain"/>
    <property type="match status" value="2"/>
</dbReference>
<dbReference type="GO" id="GO:0003866">
    <property type="term" value="F:3-phosphoshikimate 1-carboxyvinyltransferase activity"/>
    <property type="evidence" value="ECO:0007669"/>
    <property type="project" value="UniProtKB-UniRule"/>
</dbReference>
<feature type="active site" description="Proton acceptor" evidence="7">
    <location>
        <position position="316"/>
    </location>
</feature>
<evidence type="ECO:0000256" key="5">
    <source>
        <dbReference type="ARBA" id="ARBA00023141"/>
    </source>
</evidence>
<dbReference type="NCBIfam" id="TIGR01356">
    <property type="entry name" value="aroA"/>
    <property type="match status" value="1"/>
</dbReference>
<comment type="function">
    <text evidence="7">Catalyzes the transfer of the enolpyruvyl moiety of phosphoenolpyruvate (PEP) to the 5-hydroxyl of shikimate-3-phosphate (S3P) to produce enolpyruvyl shikimate-3-phosphate and inorganic phosphate.</text>
</comment>
<comment type="similarity">
    <text evidence="2 7">Belongs to the EPSP synthase family.</text>
</comment>
<dbReference type="RefSeq" id="WP_153862936.1">
    <property type="nucleotide sequence ID" value="NZ_WJQS01000001.1"/>
</dbReference>
<dbReference type="InterPro" id="IPR013792">
    <property type="entry name" value="RNA3'P_cycl/enolpyr_Trfase_a/b"/>
</dbReference>
<evidence type="ECO:0000256" key="2">
    <source>
        <dbReference type="ARBA" id="ARBA00009948"/>
    </source>
</evidence>
<feature type="binding site" evidence="7">
    <location>
        <position position="21"/>
    </location>
    <ligand>
        <name>3-phosphoshikimate</name>
        <dbReference type="ChEBI" id="CHEBI:145989"/>
    </ligand>
</feature>
<feature type="domain" description="Enolpyruvate transferase" evidence="8">
    <location>
        <begin position="7"/>
        <end position="424"/>
    </location>
</feature>
<dbReference type="GO" id="GO:0005737">
    <property type="term" value="C:cytoplasm"/>
    <property type="evidence" value="ECO:0007669"/>
    <property type="project" value="UniProtKB-SubCell"/>
</dbReference>
<feature type="binding site" evidence="7">
    <location>
        <position position="169"/>
    </location>
    <ligand>
        <name>3-phosphoshikimate</name>
        <dbReference type="ChEBI" id="CHEBI:145989"/>
    </ligand>
</feature>
<keyword evidence="10" id="KW-1185">Reference proteome</keyword>